<proteinExistence type="inferred from homology"/>
<comment type="similarity">
    <text evidence="2">Belongs to the MoaD family.</text>
</comment>
<keyword evidence="1" id="KW-0547">Nucleotide-binding</keyword>
<evidence type="ECO:0000313" key="5">
    <source>
        <dbReference type="Proteomes" id="UP001168694"/>
    </source>
</evidence>
<organism evidence="4 5">
    <name type="scientific">Fictibacillus terranigra</name>
    <dbReference type="NCBI Taxonomy" id="3058424"/>
    <lineage>
        <taxon>Bacteria</taxon>
        <taxon>Bacillati</taxon>
        <taxon>Bacillota</taxon>
        <taxon>Bacilli</taxon>
        <taxon>Bacillales</taxon>
        <taxon>Fictibacillaceae</taxon>
        <taxon>Fictibacillus</taxon>
    </lineage>
</organism>
<dbReference type="InterPro" id="IPR044672">
    <property type="entry name" value="MOCS2A"/>
</dbReference>
<evidence type="ECO:0000313" key="4">
    <source>
        <dbReference type="EMBL" id="MDN4073721.1"/>
    </source>
</evidence>
<evidence type="ECO:0000256" key="1">
    <source>
        <dbReference type="ARBA" id="ARBA00022741"/>
    </source>
</evidence>
<gene>
    <name evidence="4" type="primary">moaD</name>
    <name evidence="4" type="ORF">QYF49_11980</name>
</gene>
<dbReference type="PANTHER" id="PTHR33359:SF1">
    <property type="entry name" value="MOLYBDOPTERIN SYNTHASE SULFUR CARRIER SUBUNIT"/>
    <property type="match status" value="1"/>
</dbReference>
<dbReference type="RefSeq" id="WP_290399824.1">
    <property type="nucleotide sequence ID" value="NZ_JAUHLN010000002.1"/>
</dbReference>
<name>A0ABT8E731_9BACL</name>
<dbReference type="Proteomes" id="UP001168694">
    <property type="component" value="Unassembled WGS sequence"/>
</dbReference>
<protein>
    <recommendedName>
        <fullName evidence="3">Molybdopterin synthase sulfur carrier subunit</fullName>
    </recommendedName>
</protein>
<evidence type="ECO:0000256" key="2">
    <source>
        <dbReference type="ARBA" id="ARBA00024200"/>
    </source>
</evidence>
<dbReference type="PANTHER" id="PTHR33359">
    <property type="entry name" value="MOLYBDOPTERIN SYNTHASE SULFUR CARRIER SUBUNIT"/>
    <property type="match status" value="1"/>
</dbReference>
<dbReference type="InterPro" id="IPR016155">
    <property type="entry name" value="Mopterin_synth/thiamin_S_b"/>
</dbReference>
<dbReference type="EMBL" id="JAUHLN010000002">
    <property type="protein sequence ID" value="MDN4073721.1"/>
    <property type="molecule type" value="Genomic_DNA"/>
</dbReference>
<keyword evidence="5" id="KW-1185">Reference proteome</keyword>
<dbReference type="NCBIfam" id="TIGR01682">
    <property type="entry name" value="moaD"/>
    <property type="match status" value="1"/>
</dbReference>
<dbReference type="Pfam" id="PF02597">
    <property type="entry name" value="ThiS"/>
    <property type="match status" value="1"/>
</dbReference>
<dbReference type="Gene3D" id="3.10.20.30">
    <property type="match status" value="1"/>
</dbReference>
<reference evidence="4" key="1">
    <citation type="submission" date="2023-06" db="EMBL/GenBank/DDBJ databases">
        <title>Draft Genome Sequences of Representative Paenibacillus Polymyxa, Bacillus cereus, Fictibacillus sp., and Brevibacillus agri Strains Isolated from Amazonian Dark Earth.</title>
        <authorList>
            <person name="Pellegrinetti T.A."/>
            <person name="Cunha I.C.M."/>
            <person name="Chaves M.G."/>
            <person name="Freitas A.S."/>
            <person name="Silva A.V.R."/>
            <person name="Tsai S.M."/>
            <person name="Mendes L.W."/>
        </authorList>
    </citation>
    <scope>NUCLEOTIDE SEQUENCE</scope>
    <source>
        <strain evidence="4">CENA-BCM004</strain>
    </source>
</reference>
<dbReference type="CDD" id="cd00754">
    <property type="entry name" value="Ubl_MoaD"/>
    <property type="match status" value="1"/>
</dbReference>
<comment type="caution">
    <text evidence="4">The sequence shown here is derived from an EMBL/GenBank/DDBJ whole genome shotgun (WGS) entry which is preliminary data.</text>
</comment>
<dbReference type="SUPFAM" id="SSF54285">
    <property type="entry name" value="MoaD/ThiS"/>
    <property type="match status" value="1"/>
</dbReference>
<dbReference type="InterPro" id="IPR012675">
    <property type="entry name" value="Beta-grasp_dom_sf"/>
</dbReference>
<accession>A0ABT8E731</accession>
<sequence length="78" mass="8599">MIKVLLFAGMQERAGTNELELDEDRLLISEIKNALQKKYDFPQMFQGCLSAVNEEFADDDTEVTSGDTVAFIPPVSGG</sequence>
<evidence type="ECO:0000256" key="3">
    <source>
        <dbReference type="ARBA" id="ARBA00024247"/>
    </source>
</evidence>
<dbReference type="InterPro" id="IPR003749">
    <property type="entry name" value="ThiS/MoaD-like"/>
</dbReference>